<name>A0ACB8A5J8_9AGAM</name>
<protein>
    <submittedName>
        <fullName evidence="1">Uncharacterized protein</fullName>
    </submittedName>
</protein>
<keyword evidence="2" id="KW-1185">Reference proteome</keyword>
<sequence>MLLQQWPSTVPNNTEIPLWAYLPTSEGLWDSPGSKTNATAVTAAESSSSVAAASKTSSAAASSQTGSTSSKKSSSDTGAIAGGVVGGVVAVAIIGFLGVYFWRHRSRPAVNPLAPRVRAYSTDYGDKPYSVPDSQPTFTKLYDPNDPSTFPRTPAPPSRNNGSSNGTYEAIAGRGQYYRRTGYEKLLPARE</sequence>
<proteinExistence type="predicted"/>
<gene>
    <name evidence="1" type="ORF">BJ138DRAFT_1115559</name>
</gene>
<organism evidence="1 2">
    <name type="scientific">Hygrophoropsis aurantiaca</name>
    <dbReference type="NCBI Taxonomy" id="72124"/>
    <lineage>
        <taxon>Eukaryota</taxon>
        <taxon>Fungi</taxon>
        <taxon>Dikarya</taxon>
        <taxon>Basidiomycota</taxon>
        <taxon>Agaricomycotina</taxon>
        <taxon>Agaricomycetes</taxon>
        <taxon>Agaricomycetidae</taxon>
        <taxon>Boletales</taxon>
        <taxon>Coniophorineae</taxon>
        <taxon>Hygrophoropsidaceae</taxon>
        <taxon>Hygrophoropsis</taxon>
    </lineage>
</organism>
<evidence type="ECO:0000313" key="2">
    <source>
        <dbReference type="Proteomes" id="UP000790377"/>
    </source>
</evidence>
<evidence type="ECO:0000313" key="1">
    <source>
        <dbReference type="EMBL" id="KAH7908769.1"/>
    </source>
</evidence>
<dbReference type="Proteomes" id="UP000790377">
    <property type="component" value="Unassembled WGS sequence"/>
</dbReference>
<reference evidence="1" key="1">
    <citation type="journal article" date="2021" name="New Phytol.">
        <title>Evolutionary innovations through gain and loss of genes in the ectomycorrhizal Boletales.</title>
        <authorList>
            <person name="Wu G."/>
            <person name="Miyauchi S."/>
            <person name="Morin E."/>
            <person name="Kuo A."/>
            <person name="Drula E."/>
            <person name="Varga T."/>
            <person name="Kohler A."/>
            <person name="Feng B."/>
            <person name="Cao Y."/>
            <person name="Lipzen A."/>
            <person name="Daum C."/>
            <person name="Hundley H."/>
            <person name="Pangilinan J."/>
            <person name="Johnson J."/>
            <person name="Barry K."/>
            <person name="LaButti K."/>
            <person name="Ng V."/>
            <person name="Ahrendt S."/>
            <person name="Min B."/>
            <person name="Choi I.G."/>
            <person name="Park H."/>
            <person name="Plett J.M."/>
            <person name="Magnuson J."/>
            <person name="Spatafora J.W."/>
            <person name="Nagy L.G."/>
            <person name="Henrissat B."/>
            <person name="Grigoriev I.V."/>
            <person name="Yang Z.L."/>
            <person name="Xu J."/>
            <person name="Martin F.M."/>
        </authorList>
    </citation>
    <scope>NUCLEOTIDE SEQUENCE</scope>
    <source>
        <strain evidence="1">ATCC 28755</strain>
    </source>
</reference>
<comment type="caution">
    <text evidence="1">The sequence shown here is derived from an EMBL/GenBank/DDBJ whole genome shotgun (WGS) entry which is preliminary data.</text>
</comment>
<accession>A0ACB8A5J8</accession>
<dbReference type="EMBL" id="MU267799">
    <property type="protein sequence ID" value="KAH7908769.1"/>
    <property type="molecule type" value="Genomic_DNA"/>
</dbReference>